<feature type="region of interest" description="Disordered" evidence="1">
    <location>
        <begin position="1"/>
        <end position="20"/>
    </location>
</feature>
<accession>A0AAE0ZHA4</accession>
<evidence type="ECO:0000313" key="3">
    <source>
        <dbReference type="Proteomes" id="UP001283361"/>
    </source>
</evidence>
<feature type="region of interest" description="Disordered" evidence="1">
    <location>
        <begin position="51"/>
        <end position="78"/>
    </location>
</feature>
<dbReference type="EMBL" id="JAWDGP010003959">
    <property type="protein sequence ID" value="KAK3769180.1"/>
    <property type="molecule type" value="Genomic_DNA"/>
</dbReference>
<sequence>MEPNLDSTRSKLGIERRPPDSVFEHCAKRALRTDRKDLKKLNTAAPISSLVMPTSNADHPIPYSSTAPRELSEVTEKT</sequence>
<evidence type="ECO:0000256" key="1">
    <source>
        <dbReference type="SAM" id="MobiDB-lite"/>
    </source>
</evidence>
<proteinExistence type="predicted"/>
<reference evidence="2" key="1">
    <citation type="journal article" date="2023" name="G3 (Bethesda)">
        <title>A reference genome for the long-term kleptoplast-retaining sea slug Elysia crispata morphotype clarki.</title>
        <authorList>
            <person name="Eastman K.E."/>
            <person name="Pendleton A.L."/>
            <person name="Shaikh M.A."/>
            <person name="Suttiyut T."/>
            <person name="Ogas R."/>
            <person name="Tomko P."/>
            <person name="Gavelis G."/>
            <person name="Widhalm J.R."/>
            <person name="Wisecaver J.H."/>
        </authorList>
    </citation>
    <scope>NUCLEOTIDE SEQUENCE</scope>
    <source>
        <strain evidence="2">ECLA1</strain>
    </source>
</reference>
<comment type="caution">
    <text evidence="2">The sequence shown here is derived from an EMBL/GenBank/DDBJ whole genome shotgun (WGS) entry which is preliminary data.</text>
</comment>
<dbReference type="Proteomes" id="UP001283361">
    <property type="component" value="Unassembled WGS sequence"/>
</dbReference>
<evidence type="ECO:0000313" key="2">
    <source>
        <dbReference type="EMBL" id="KAK3769180.1"/>
    </source>
</evidence>
<feature type="compositionally biased region" description="Basic and acidic residues" evidence="1">
    <location>
        <begin position="8"/>
        <end position="20"/>
    </location>
</feature>
<dbReference type="AlphaFoldDB" id="A0AAE0ZHA4"/>
<protein>
    <submittedName>
        <fullName evidence="2">Uncharacterized protein</fullName>
    </submittedName>
</protein>
<keyword evidence="3" id="KW-1185">Reference proteome</keyword>
<gene>
    <name evidence="2" type="ORF">RRG08_052519</name>
</gene>
<name>A0AAE0ZHA4_9GAST</name>
<feature type="compositionally biased region" description="Polar residues" evidence="1">
    <location>
        <begin position="51"/>
        <end position="67"/>
    </location>
</feature>
<organism evidence="2 3">
    <name type="scientific">Elysia crispata</name>
    <name type="common">lettuce slug</name>
    <dbReference type="NCBI Taxonomy" id="231223"/>
    <lineage>
        <taxon>Eukaryota</taxon>
        <taxon>Metazoa</taxon>
        <taxon>Spiralia</taxon>
        <taxon>Lophotrochozoa</taxon>
        <taxon>Mollusca</taxon>
        <taxon>Gastropoda</taxon>
        <taxon>Heterobranchia</taxon>
        <taxon>Euthyneura</taxon>
        <taxon>Panpulmonata</taxon>
        <taxon>Sacoglossa</taxon>
        <taxon>Placobranchoidea</taxon>
        <taxon>Plakobranchidae</taxon>
        <taxon>Elysia</taxon>
    </lineage>
</organism>